<keyword evidence="5" id="KW-0812">Transmembrane</keyword>
<dbReference type="PANTHER" id="PTHR35893:SF3">
    <property type="entry name" value="INNER MEMBRANE PROTEIN"/>
    <property type="match status" value="1"/>
</dbReference>
<dbReference type="PANTHER" id="PTHR35893">
    <property type="entry name" value="INNER MEMBRANE PROTEIN-RELATED"/>
    <property type="match status" value="1"/>
</dbReference>
<keyword evidence="6" id="KW-1133">Transmembrane helix</keyword>
<organism evidence="10 11">
    <name type="scientific">Massilia agrisoli</name>
    <dbReference type="NCBI Taxonomy" id="2892444"/>
    <lineage>
        <taxon>Bacteria</taxon>
        <taxon>Pseudomonadati</taxon>
        <taxon>Pseudomonadota</taxon>
        <taxon>Betaproteobacteria</taxon>
        <taxon>Burkholderiales</taxon>
        <taxon>Oxalobacteraceae</taxon>
        <taxon>Telluria group</taxon>
        <taxon>Massilia</taxon>
    </lineage>
</organism>
<proteinExistence type="inferred from homology"/>
<keyword evidence="11" id="KW-1185">Reference proteome</keyword>
<evidence type="ECO:0000313" key="11">
    <source>
        <dbReference type="Proteomes" id="UP001198701"/>
    </source>
</evidence>
<dbReference type="InterPro" id="IPR043605">
    <property type="entry name" value="DUF883_C"/>
</dbReference>
<dbReference type="Pfam" id="PF05957">
    <property type="entry name" value="DUF883"/>
    <property type="match status" value="1"/>
</dbReference>
<evidence type="ECO:0000259" key="9">
    <source>
        <dbReference type="Pfam" id="PF19029"/>
    </source>
</evidence>
<evidence type="ECO:0000256" key="3">
    <source>
        <dbReference type="ARBA" id="ARBA00022475"/>
    </source>
</evidence>
<feature type="domain" description="DUF883" evidence="9">
    <location>
        <begin position="85"/>
        <end position="114"/>
    </location>
</feature>
<keyword evidence="7" id="KW-0472">Membrane</keyword>
<protein>
    <submittedName>
        <fullName evidence="10">DUF883 family protein</fullName>
    </submittedName>
</protein>
<keyword evidence="3" id="KW-1003">Cell membrane</keyword>
<dbReference type="RefSeq" id="WP_229433813.1">
    <property type="nucleotide sequence ID" value="NZ_JAJHPV010000020.1"/>
</dbReference>
<name>A0ABS8IW26_9BURK</name>
<reference evidence="10 11" key="1">
    <citation type="submission" date="2021-11" db="EMBL/GenBank/DDBJ databases">
        <authorList>
            <person name="Huq M.A."/>
        </authorList>
    </citation>
    <scope>NUCLEOTIDE SEQUENCE [LARGE SCALE GENOMIC DNA]</scope>
    <source>
        <strain evidence="10 11">MAHUQ-52</strain>
    </source>
</reference>
<evidence type="ECO:0000259" key="8">
    <source>
        <dbReference type="Pfam" id="PF05957"/>
    </source>
</evidence>
<sequence>MIDTNIRTNSTSSSALNHNLDTVQTDIKTLVRDAQSLLTAAASLTGEKAEEMRGRGMQLLDQAMGKGKEYQGQAMVRGKELAHTADVYVKDNPWRTIAAAAGVGLLVGVILGRK</sequence>
<gene>
    <name evidence="10" type="ORF">LMJ30_18060</name>
</gene>
<dbReference type="EMBL" id="JAJHPV010000020">
    <property type="protein sequence ID" value="MCC6072842.1"/>
    <property type="molecule type" value="Genomic_DNA"/>
</dbReference>
<comment type="caution">
    <text evidence="10">The sequence shown here is derived from an EMBL/GenBank/DDBJ whole genome shotgun (WGS) entry which is preliminary data.</text>
</comment>
<feature type="domain" description="DUF883" evidence="8">
    <location>
        <begin position="22"/>
        <end position="63"/>
    </location>
</feature>
<dbReference type="Pfam" id="PF19029">
    <property type="entry name" value="DUF883_C"/>
    <property type="match status" value="1"/>
</dbReference>
<dbReference type="InterPro" id="IPR010279">
    <property type="entry name" value="YqjD/ElaB"/>
</dbReference>
<evidence type="ECO:0000313" key="10">
    <source>
        <dbReference type="EMBL" id="MCC6072842.1"/>
    </source>
</evidence>
<keyword evidence="4" id="KW-0997">Cell inner membrane</keyword>
<dbReference type="Proteomes" id="UP001198701">
    <property type="component" value="Unassembled WGS sequence"/>
</dbReference>
<evidence type="ECO:0000256" key="7">
    <source>
        <dbReference type="ARBA" id="ARBA00023136"/>
    </source>
</evidence>
<dbReference type="InterPro" id="IPR043604">
    <property type="entry name" value="DUF883_N"/>
</dbReference>
<evidence type="ECO:0000256" key="2">
    <source>
        <dbReference type="ARBA" id="ARBA00010423"/>
    </source>
</evidence>
<evidence type="ECO:0000256" key="5">
    <source>
        <dbReference type="ARBA" id="ARBA00022692"/>
    </source>
</evidence>
<accession>A0ABS8IW26</accession>
<comment type="subcellular location">
    <subcellularLocation>
        <location evidence="1">Cell inner membrane</location>
        <topology evidence="1">Single-pass membrane protein</topology>
    </subcellularLocation>
</comment>
<evidence type="ECO:0000256" key="4">
    <source>
        <dbReference type="ARBA" id="ARBA00022519"/>
    </source>
</evidence>
<evidence type="ECO:0000256" key="1">
    <source>
        <dbReference type="ARBA" id="ARBA00004377"/>
    </source>
</evidence>
<comment type="similarity">
    <text evidence="2">Belongs to the ElaB/YgaM/YqjD family.</text>
</comment>
<evidence type="ECO:0000256" key="6">
    <source>
        <dbReference type="ARBA" id="ARBA00022989"/>
    </source>
</evidence>